<evidence type="ECO:0000313" key="5">
    <source>
        <dbReference type="EMBL" id="JAV74406.1"/>
    </source>
</evidence>
<evidence type="ECO:0000256" key="4">
    <source>
        <dbReference type="SAM" id="MobiDB-lite"/>
    </source>
</evidence>
<dbReference type="GO" id="GO:0005829">
    <property type="term" value="C:cytosol"/>
    <property type="evidence" value="ECO:0007669"/>
    <property type="project" value="TreeGrafter"/>
</dbReference>
<evidence type="ECO:0000313" key="7">
    <source>
        <dbReference type="Proteomes" id="UP000327044"/>
    </source>
</evidence>
<feature type="region of interest" description="Disordered" evidence="4">
    <location>
        <begin position="178"/>
        <end position="206"/>
    </location>
</feature>
<dbReference type="GO" id="GO:0005811">
    <property type="term" value="C:lipid droplet"/>
    <property type="evidence" value="ECO:0007669"/>
    <property type="project" value="UniProtKB-SubCell"/>
</dbReference>
<evidence type="ECO:0000313" key="6">
    <source>
        <dbReference type="EMBL" id="KAB0799102.1"/>
    </source>
</evidence>
<dbReference type="Pfam" id="PF03036">
    <property type="entry name" value="Perilipin"/>
    <property type="match status" value="1"/>
</dbReference>
<keyword evidence="7" id="KW-1185">Reference proteome</keyword>
<evidence type="ECO:0000256" key="3">
    <source>
        <dbReference type="ARBA" id="ARBA00022677"/>
    </source>
</evidence>
<keyword evidence="3" id="KW-0551">Lipid droplet</keyword>
<dbReference type="PANTHER" id="PTHR14024">
    <property type="entry name" value="PERILIPIN"/>
    <property type="match status" value="1"/>
</dbReference>
<name>A0A1Y1LS58_PHOPY</name>
<dbReference type="Proteomes" id="UP000327044">
    <property type="component" value="Unassembled WGS sequence"/>
</dbReference>
<proteinExistence type="inferred from homology"/>
<dbReference type="OrthoDB" id="376826at2759"/>
<dbReference type="InterPro" id="IPR004279">
    <property type="entry name" value="Perilipin"/>
</dbReference>
<dbReference type="InParanoid" id="A0A1Y1LS58"/>
<protein>
    <submittedName>
        <fullName evidence="5">Uncharacterized protein</fullName>
    </submittedName>
</protein>
<dbReference type="EMBL" id="GEZM01052579">
    <property type="protein sequence ID" value="JAV74406.1"/>
    <property type="molecule type" value="Transcribed_RNA"/>
</dbReference>
<reference evidence="6 7" key="2">
    <citation type="journal article" date="2018" name="Elife">
        <title>Firefly genomes illuminate parallel origins of bioluminescence in beetles.</title>
        <authorList>
            <person name="Fallon T.R."/>
            <person name="Lower S.E."/>
            <person name="Chang C.H."/>
            <person name="Bessho-Uehara M."/>
            <person name="Martin G.J."/>
            <person name="Bewick A.J."/>
            <person name="Behringer M."/>
            <person name="Debat H.J."/>
            <person name="Wong I."/>
            <person name="Day J.C."/>
            <person name="Suvorov A."/>
            <person name="Silva C.J."/>
            <person name="Stanger-Hall K.F."/>
            <person name="Hall D.W."/>
            <person name="Schmitz R.J."/>
            <person name="Nelson D.R."/>
            <person name="Lewis S.M."/>
            <person name="Shigenobu S."/>
            <person name="Bybee S.M."/>
            <person name="Larracuente A.M."/>
            <person name="Oba Y."/>
            <person name="Weng J.K."/>
        </authorList>
    </citation>
    <scope>NUCLEOTIDE SEQUENCE [LARGE SCALE GENOMIC DNA]</scope>
    <source>
        <strain evidence="6">1611_PpyrPB1</strain>
        <tissue evidence="6">Whole body</tissue>
    </source>
</reference>
<evidence type="ECO:0000256" key="2">
    <source>
        <dbReference type="ARBA" id="ARBA00006311"/>
    </source>
</evidence>
<gene>
    <name evidence="6" type="ORF">PPYR_06982</name>
</gene>
<comment type="similarity">
    <text evidence="2">Belongs to the perilipin family.</text>
</comment>
<dbReference type="PANTHER" id="PTHR14024:SF49">
    <property type="entry name" value="LIPID STORAGE DROPLETS SURFACE-BINDING PROTEIN 1"/>
    <property type="match status" value="1"/>
</dbReference>
<dbReference type="GO" id="GO:0010890">
    <property type="term" value="P:positive regulation of triglyceride storage"/>
    <property type="evidence" value="ECO:0007669"/>
    <property type="project" value="TreeGrafter"/>
</dbReference>
<dbReference type="GO" id="GO:0019915">
    <property type="term" value="P:lipid storage"/>
    <property type="evidence" value="ECO:0007669"/>
    <property type="project" value="TreeGrafter"/>
</dbReference>
<sequence length="206" mass="23041">MSPSEVNQNTTLNALTQMESIDRIAHIPAIEQTVQVATTIYEKVKDYNNVTNWTFSTAESTVQKAIEISTPVVNQFEGPIKKMDGLLCSGLDYVEEKIPAVKLPPGEVLFQMYTSTKGYVNDKLQPAIQTARDVMEPAVHVALQVMEPAVKLAEPFVQPAMETACALKHRVEEMLHIKSSEPQRKEEKSLECDECLEHQEQSIHSS</sequence>
<accession>A0A1Y1LS58</accession>
<reference evidence="6" key="3">
    <citation type="submission" date="2019-08" db="EMBL/GenBank/DDBJ databases">
        <authorList>
            <consortium name="Photinus pyralis genome working group"/>
            <person name="Fallon T.R."/>
            <person name="Sander Lower S.E."/>
            <person name="Weng J.-K."/>
        </authorList>
    </citation>
    <scope>NUCLEOTIDE SEQUENCE</scope>
    <source>
        <strain evidence="6">1611_PpyrPB1</strain>
        <tissue evidence="6">Whole body</tissue>
    </source>
</reference>
<dbReference type="EMBL" id="VVIM01000005">
    <property type="protein sequence ID" value="KAB0799102.1"/>
    <property type="molecule type" value="Genomic_DNA"/>
</dbReference>
<comment type="subcellular location">
    <subcellularLocation>
        <location evidence="1">Lipid droplet</location>
    </subcellularLocation>
</comment>
<reference evidence="5" key="1">
    <citation type="journal article" date="2016" name="Sci. Rep.">
        <title>Molecular characterization of firefly nuptial gifts: a multi-omics approach sheds light on postcopulatory sexual selection.</title>
        <authorList>
            <person name="Al-Wathiqui N."/>
            <person name="Fallon T.R."/>
            <person name="South A."/>
            <person name="Weng J.K."/>
            <person name="Lewis S.M."/>
        </authorList>
    </citation>
    <scope>NUCLEOTIDE SEQUENCE</scope>
</reference>
<evidence type="ECO:0000256" key="1">
    <source>
        <dbReference type="ARBA" id="ARBA00004502"/>
    </source>
</evidence>
<dbReference type="AlphaFoldDB" id="A0A1Y1LS58"/>
<organism evidence="5">
    <name type="scientific">Photinus pyralis</name>
    <name type="common">Common eastern firefly</name>
    <name type="synonym">Lampyris pyralis</name>
    <dbReference type="NCBI Taxonomy" id="7054"/>
    <lineage>
        <taxon>Eukaryota</taxon>
        <taxon>Metazoa</taxon>
        <taxon>Ecdysozoa</taxon>
        <taxon>Arthropoda</taxon>
        <taxon>Hexapoda</taxon>
        <taxon>Insecta</taxon>
        <taxon>Pterygota</taxon>
        <taxon>Neoptera</taxon>
        <taxon>Endopterygota</taxon>
        <taxon>Coleoptera</taxon>
        <taxon>Polyphaga</taxon>
        <taxon>Elateriformia</taxon>
        <taxon>Elateroidea</taxon>
        <taxon>Lampyridae</taxon>
        <taxon>Lampyrinae</taxon>
        <taxon>Photinus</taxon>
    </lineage>
</organism>